<reference evidence="2 3" key="2">
    <citation type="journal article" date="2012" name="Eukaryot. Cell">
        <title>Genome update of Botrytis cinerea strains B05.10 and T4.</title>
        <authorList>
            <person name="Staats M."/>
            <person name="van Kan J.A."/>
        </authorList>
    </citation>
    <scope>NUCLEOTIDE SEQUENCE [LARGE SCALE GENOMIC DNA]</scope>
    <source>
        <strain evidence="2 3">B05.10</strain>
    </source>
</reference>
<dbReference type="AlphaFoldDB" id="A0A384JQU9"/>
<evidence type="ECO:0000259" key="1">
    <source>
        <dbReference type="SMART" id="SM00829"/>
    </source>
</evidence>
<dbReference type="PANTHER" id="PTHR11695:SF647">
    <property type="entry name" value="ENOYL REDUCTASE (ER) DOMAIN-CONTAINING PROTEIN"/>
    <property type="match status" value="1"/>
</dbReference>
<dbReference type="OMA" id="TSWQALK"/>
<dbReference type="RefSeq" id="XP_001553075.1">
    <property type="nucleotide sequence ID" value="XM_001553025.2"/>
</dbReference>
<dbReference type="InterPro" id="IPR036291">
    <property type="entry name" value="NAD(P)-bd_dom_sf"/>
</dbReference>
<dbReference type="EMBL" id="CP009812">
    <property type="protein sequence ID" value="ATZ52966.1"/>
    <property type="molecule type" value="Genomic_DNA"/>
</dbReference>
<organism evidence="2 3">
    <name type="scientific">Botryotinia fuckeliana (strain B05.10)</name>
    <name type="common">Noble rot fungus</name>
    <name type="synonym">Botrytis cinerea</name>
    <dbReference type="NCBI Taxonomy" id="332648"/>
    <lineage>
        <taxon>Eukaryota</taxon>
        <taxon>Fungi</taxon>
        <taxon>Dikarya</taxon>
        <taxon>Ascomycota</taxon>
        <taxon>Pezizomycotina</taxon>
        <taxon>Leotiomycetes</taxon>
        <taxon>Helotiales</taxon>
        <taxon>Sclerotiniaceae</taxon>
        <taxon>Botrytis</taxon>
    </lineage>
</organism>
<accession>A0A384JQU9</accession>
<sequence>MPSSPLSHPLPQTIKALLQPDIHSPKLILATIPTPVATPGTTEHLIHVRSTSPCAGELTWTANISAYASLLPTLSPSSVTAKLQIPCYDLSGTVVTAPPNSPFPPGTEIYTRTSFARSGNARAYTIALTSELARKPSNLSWEEAASVPLSAFTAWQALYLHGGMRCVYALDAKIENEGRTVLINAASGGVGTLLVQFAKAGGIGEVIGVCSAGNAEMVRGLGADEVLDYGREGVEAWGKRTRRKVDLVVDLLGGESLAQAWKVVKKGGRVVSIKEDPNARKPADGVADDVEGKFFVMEPEGWQLEETAKLIEKGQVKPTVDSVWPLRDFEKAFAIVEGGHARGKVIINVSE</sequence>
<evidence type="ECO:0000313" key="3">
    <source>
        <dbReference type="Proteomes" id="UP000001798"/>
    </source>
</evidence>
<dbReference type="OrthoDB" id="3509362at2759"/>
<dbReference type="PANTHER" id="PTHR11695">
    <property type="entry name" value="ALCOHOL DEHYDROGENASE RELATED"/>
    <property type="match status" value="1"/>
</dbReference>
<keyword evidence="3" id="KW-1185">Reference proteome</keyword>
<dbReference type="GO" id="GO:0005739">
    <property type="term" value="C:mitochondrion"/>
    <property type="evidence" value="ECO:0007669"/>
    <property type="project" value="TreeGrafter"/>
</dbReference>
<dbReference type="InterPro" id="IPR050700">
    <property type="entry name" value="YIM1/Zinc_Alcohol_DH_Fams"/>
</dbReference>
<dbReference type="InterPro" id="IPR011032">
    <property type="entry name" value="GroES-like_sf"/>
</dbReference>
<dbReference type="SUPFAM" id="SSF51735">
    <property type="entry name" value="NAD(P)-binding Rossmann-fold domains"/>
    <property type="match status" value="1"/>
</dbReference>
<protein>
    <recommendedName>
        <fullName evidence="1">Enoyl reductase (ER) domain-containing protein</fullName>
    </recommendedName>
</protein>
<dbReference type="Proteomes" id="UP000001798">
    <property type="component" value="Chromosome 8"/>
</dbReference>
<dbReference type="VEuPathDB" id="FungiDB:Bcin08g05810"/>
<dbReference type="SMART" id="SM00829">
    <property type="entry name" value="PKS_ER"/>
    <property type="match status" value="1"/>
</dbReference>
<proteinExistence type="predicted"/>
<feature type="domain" description="Enoyl reductase (ER)" evidence="1">
    <location>
        <begin position="23"/>
        <end position="347"/>
    </location>
</feature>
<dbReference type="CDD" id="cd05289">
    <property type="entry name" value="MDR_like_2"/>
    <property type="match status" value="1"/>
</dbReference>
<reference evidence="2 3" key="1">
    <citation type="journal article" date="2011" name="PLoS Genet.">
        <title>Genomic analysis of the necrotrophic fungal pathogens Sclerotinia sclerotiorum and Botrytis cinerea.</title>
        <authorList>
            <person name="Amselem J."/>
            <person name="Cuomo C.A."/>
            <person name="van Kan J.A."/>
            <person name="Viaud M."/>
            <person name="Benito E.P."/>
            <person name="Couloux A."/>
            <person name="Coutinho P.M."/>
            <person name="de Vries R.P."/>
            <person name="Dyer P.S."/>
            <person name="Fillinger S."/>
            <person name="Fournier E."/>
            <person name="Gout L."/>
            <person name="Hahn M."/>
            <person name="Kohn L."/>
            <person name="Lapalu N."/>
            <person name="Plummer K.M."/>
            <person name="Pradier J.M."/>
            <person name="Quevillon E."/>
            <person name="Sharon A."/>
            <person name="Simon A."/>
            <person name="ten Have A."/>
            <person name="Tudzynski B."/>
            <person name="Tudzynski P."/>
            <person name="Wincker P."/>
            <person name="Andrew M."/>
            <person name="Anthouard V."/>
            <person name="Beever R.E."/>
            <person name="Beffa R."/>
            <person name="Benoit I."/>
            <person name="Bouzid O."/>
            <person name="Brault B."/>
            <person name="Chen Z."/>
            <person name="Choquer M."/>
            <person name="Collemare J."/>
            <person name="Cotton P."/>
            <person name="Danchin E.G."/>
            <person name="Da Silva C."/>
            <person name="Gautier A."/>
            <person name="Giraud C."/>
            <person name="Giraud T."/>
            <person name="Gonzalez C."/>
            <person name="Grossetete S."/>
            <person name="Guldener U."/>
            <person name="Henrissat B."/>
            <person name="Howlett B.J."/>
            <person name="Kodira C."/>
            <person name="Kretschmer M."/>
            <person name="Lappartient A."/>
            <person name="Leroch M."/>
            <person name="Levis C."/>
            <person name="Mauceli E."/>
            <person name="Neuveglise C."/>
            <person name="Oeser B."/>
            <person name="Pearson M."/>
            <person name="Poulain J."/>
            <person name="Poussereau N."/>
            <person name="Quesneville H."/>
            <person name="Rascle C."/>
            <person name="Schumacher J."/>
            <person name="Segurens B."/>
            <person name="Sexton A."/>
            <person name="Silva E."/>
            <person name="Sirven C."/>
            <person name="Soanes D.M."/>
            <person name="Talbot N.J."/>
            <person name="Templeton M."/>
            <person name="Yandava C."/>
            <person name="Yarden O."/>
            <person name="Zeng Q."/>
            <person name="Rollins J.A."/>
            <person name="Lebrun M.H."/>
            <person name="Dickman M."/>
        </authorList>
    </citation>
    <scope>NUCLEOTIDE SEQUENCE [LARGE SCALE GENOMIC DNA]</scope>
    <source>
        <strain evidence="2 3">B05.10</strain>
    </source>
</reference>
<name>A0A384JQU9_BOTFB</name>
<dbReference type="Pfam" id="PF13602">
    <property type="entry name" value="ADH_zinc_N_2"/>
    <property type="match status" value="1"/>
</dbReference>
<reference evidence="2 3" key="3">
    <citation type="journal article" date="2017" name="Mol. Plant Pathol.">
        <title>A gapless genome sequence of the fungus Botrytis cinerea.</title>
        <authorList>
            <person name="Van Kan J.A."/>
            <person name="Stassen J.H."/>
            <person name="Mosbach A."/>
            <person name="Van Der Lee T.A."/>
            <person name="Faino L."/>
            <person name="Farmer A.D."/>
            <person name="Papasotiriou D.G."/>
            <person name="Zhou S."/>
            <person name="Seidl M.F."/>
            <person name="Cottam E."/>
            <person name="Edel D."/>
            <person name="Hahn M."/>
            <person name="Schwartz D.C."/>
            <person name="Dietrich R.A."/>
            <person name="Widdison S."/>
            <person name="Scalliet G."/>
        </authorList>
    </citation>
    <scope>NUCLEOTIDE SEQUENCE [LARGE SCALE GENOMIC DNA]</scope>
    <source>
        <strain evidence="2 3">B05.10</strain>
    </source>
</reference>
<dbReference type="KEGG" id="bfu:BCIN_08g05810"/>
<dbReference type="SUPFAM" id="SSF50129">
    <property type="entry name" value="GroES-like"/>
    <property type="match status" value="1"/>
</dbReference>
<evidence type="ECO:0000313" key="2">
    <source>
        <dbReference type="EMBL" id="ATZ52966.1"/>
    </source>
</evidence>
<dbReference type="GO" id="GO:0016491">
    <property type="term" value="F:oxidoreductase activity"/>
    <property type="evidence" value="ECO:0007669"/>
    <property type="project" value="InterPro"/>
</dbReference>
<gene>
    <name evidence="2" type="ORF">BCIN_08g05810</name>
</gene>
<dbReference type="InterPro" id="IPR020843">
    <property type="entry name" value="ER"/>
</dbReference>
<dbReference type="Gene3D" id="3.40.50.720">
    <property type="entry name" value="NAD(P)-binding Rossmann-like Domain"/>
    <property type="match status" value="1"/>
</dbReference>
<dbReference type="Gene3D" id="3.90.180.10">
    <property type="entry name" value="Medium-chain alcohol dehydrogenases, catalytic domain"/>
    <property type="match status" value="1"/>
</dbReference>
<dbReference type="GeneID" id="5433606"/>